<feature type="domain" description="N-acetyltransferase" evidence="4">
    <location>
        <begin position="9"/>
        <end position="171"/>
    </location>
</feature>
<dbReference type="PANTHER" id="PTHR43792">
    <property type="entry name" value="GNAT FAMILY, PUTATIVE (AFU_ORTHOLOGUE AFUA_3G00765)-RELATED-RELATED"/>
    <property type="match status" value="1"/>
</dbReference>
<dbReference type="GO" id="GO:0016747">
    <property type="term" value="F:acyltransferase activity, transferring groups other than amino-acyl groups"/>
    <property type="evidence" value="ECO:0007669"/>
    <property type="project" value="InterPro"/>
</dbReference>
<dbReference type="Proteomes" id="UP000304148">
    <property type="component" value="Chromosome"/>
</dbReference>
<evidence type="ECO:0000256" key="1">
    <source>
        <dbReference type="ARBA" id="ARBA00022679"/>
    </source>
</evidence>
<gene>
    <name evidence="5" type="ORF">PBLR_12183</name>
</gene>
<evidence type="ECO:0000256" key="3">
    <source>
        <dbReference type="ARBA" id="ARBA00038502"/>
    </source>
</evidence>
<sequence length="181" mass="20467">MPQLETNRLSLRPLNLSDAARIEQLAGDYDVAKTTLNIPYPYPSGAAEPFINSMLEAEKNGRVVIFAICEKSSEDLIGIMNISISAMHNRGELAYWIGKPYWGKGYGTEAAQALLSYGFEELGLHKIFAEAYPSNPGSWRIMEKIGLAYEGTLKQHVYRFGQHYDLAFYGMLRDEYRQRTS</sequence>
<organism evidence="5 6">
    <name type="scientific">Paenibacillus alvei</name>
    <name type="common">Bacillus alvei</name>
    <dbReference type="NCBI Taxonomy" id="44250"/>
    <lineage>
        <taxon>Bacteria</taxon>
        <taxon>Bacillati</taxon>
        <taxon>Bacillota</taxon>
        <taxon>Bacilli</taxon>
        <taxon>Bacillales</taxon>
        <taxon>Paenibacillaceae</taxon>
        <taxon>Paenibacillus</taxon>
    </lineage>
</organism>
<name>A0A383RAT8_PAEAL</name>
<dbReference type="Pfam" id="PF13302">
    <property type="entry name" value="Acetyltransf_3"/>
    <property type="match status" value="1"/>
</dbReference>
<reference evidence="6" key="1">
    <citation type="submission" date="2018-08" db="EMBL/GenBank/DDBJ databases">
        <authorList>
            <person name="Chevrot R."/>
        </authorList>
    </citation>
    <scope>NUCLEOTIDE SEQUENCE [LARGE SCALE GENOMIC DNA]</scope>
</reference>
<dbReference type="AlphaFoldDB" id="A0A383RAT8"/>
<keyword evidence="1 5" id="KW-0808">Transferase</keyword>
<dbReference type="PROSITE" id="PS51186">
    <property type="entry name" value="GNAT"/>
    <property type="match status" value="1"/>
</dbReference>
<keyword evidence="2" id="KW-0012">Acyltransferase</keyword>
<dbReference type="RefSeq" id="WP_138185781.1">
    <property type="nucleotide sequence ID" value="NZ_LS992241.1"/>
</dbReference>
<dbReference type="InterPro" id="IPR051531">
    <property type="entry name" value="N-acetyltransferase"/>
</dbReference>
<protein>
    <submittedName>
        <fullName evidence="5">Acetyltransferase</fullName>
    </submittedName>
</protein>
<evidence type="ECO:0000259" key="4">
    <source>
        <dbReference type="PROSITE" id="PS51186"/>
    </source>
</evidence>
<dbReference type="InterPro" id="IPR000182">
    <property type="entry name" value="GNAT_dom"/>
</dbReference>
<comment type="similarity">
    <text evidence="3">Belongs to the acetyltransferase family. RimJ subfamily.</text>
</comment>
<evidence type="ECO:0000313" key="5">
    <source>
        <dbReference type="EMBL" id="SYX83761.1"/>
    </source>
</evidence>
<dbReference type="EMBL" id="LS992241">
    <property type="protein sequence ID" value="SYX83761.1"/>
    <property type="molecule type" value="Genomic_DNA"/>
</dbReference>
<evidence type="ECO:0000256" key="2">
    <source>
        <dbReference type="ARBA" id="ARBA00023315"/>
    </source>
</evidence>
<dbReference type="Gene3D" id="3.40.630.30">
    <property type="match status" value="1"/>
</dbReference>
<evidence type="ECO:0000313" key="6">
    <source>
        <dbReference type="Proteomes" id="UP000304148"/>
    </source>
</evidence>
<dbReference type="SUPFAM" id="SSF55729">
    <property type="entry name" value="Acyl-CoA N-acyltransferases (Nat)"/>
    <property type="match status" value="1"/>
</dbReference>
<dbReference type="InterPro" id="IPR016181">
    <property type="entry name" value="Acyl_CoA_acyltransferase"/>
</dbReference>
<accession>A0A383RAT8</accession>
<dbReference type="PANTHER" id="PTHR43792:SF8">
    <property type="entry name" value="[RIBOSOMAL PROTEIN US5]-ALANINE N-ACETYLTRANSFERASE"/>
    <property type="match status" value="1"/>
</dbReference>
<proteinExistence type="inferred from homology"/>